<evidence type="ECO:0008006" key="3">
    <source>
        <dbReference type="Google" id="ProtNLM"/>
    </source>
</evidence>
<reference evidence="1 2" key="1">
    <citation type="submission" date="2015-12" db="EMBL/GenBank/DDBJ databases">
        <title>In silico genomic study of Pseudomonas phage SM1.</title>
        <authorList>
            <person name="Zawawi N.A.M."/>
            <person name="Mat-Arip Y."/>
            <person name="Wan-Jauhari W.K."/>
            <person name="Fauzi A.A."/>
            <person name="Yee F.J."/>
        </authorList>
    </citation>
    <scope>NUCLEOTIDE SEQUENCE [LARGE SCALE GENOMIC DNA]</scope>
</reference>
<evidence type="ECO:0000313" key="1">
    <source>
        <dbReference type="EMBL" id="ALT58008.1"/>
    </source>
</evidence>
<dbReference type="Proteomes" id="UP000224832">
    <property type="component" value="Segment"/>
</dbReference>
<dbReference type="EMBL" id="KU245542">
    <property type="protein sequence ID" value="ALT58008.1"/>
    <property type="molecule type" value="Genomic_DNA"/>
</dbReference>
<proteinExistence type="predicted"/>
<accession>A0A0U3E4J1</accession>
<sequence length="77" mass="8756">MQALYYLAWIAISYYINKAIAPKPDKPKPAALSDWNFPQFEEGTPQAVVFGDVWTEDWMVLGLGNYRTSKIKTKSGK</sequence>
<keyword evidence="2" id="KW-1185">Reference proteome</keyword>
<gene>
    <name evidence="1" type="ORF">SM1_015</name>
</gene>
<organism evidence="1 2">
    <name type="scientific">Pseudomonas phage SM1</name>
    <dbReference type="NCBI Taxonomy" id="1772332"/>
    <lineage>
        <taxon>Viruses</taxon>
        <taxon>Duplodnaviria</taxon>
        <taxon>Heunggongvirae</taxon>
        <taxon>Uroviricota</taxon>
        <taxon>Caudoviricetes</taxon>
        <taxon>Samunavirus</taxon>
        <taxon>Samunavirus SM1</taxon>
    </lineage>
</organism>
<name>A0A0U3E4J1_9CAUD</name>
<dbReference type="OrthoDB" id="23631at10239"/>
<protein>
    <recommendedName>
        <fullName evidence="3">Tail assembly protein</fullName>
    </recommendedName>
</protein>
<evidence type="ECO:0000313" key="2">
    <source>
        <dbReference type="Proteomes" id="UP000224832"/>
    </source>
</evidence>